<gene>
    <name evidence="2" type="ORF">RCOM_1958110</name>
</gene>
<feature type="compositionally biased region" description="Basic residues" evidence="1">
    <location>
        <begin position="39"/>
        <end position="50"/>
    </location>
</feature>
<dbReference type="AlphaFoldDB" id="B9TJ20"/>
<feature type="region of interest" description="Disordered" evidence="1">
    <location>
        <begin position="1"/>
        <end position="237"/>
    </location>
</feature>
<reference evidence="3" key="1">
    <citation type="journal article" date="2010" name="Nat. Biotechnol.">
        <title>Draft genome sequence of the oilseed species Ricinus communis.</title>
        <authorList>
            <person name="Chan A.P."/>
            <person name="Crabtree J."/>
            <person name="Zhao Q."/>
            <person name="Lorenzi H."/>
            <person name="Orvis J."/>
            <person name="Puiu D."/>
            <person name="Melake-Berhan A."/>
            <person name="Jones K.M."/>
            <person name="Redman J."/>
            <person name="Chen G."/>
            <person name="Cahoon E.B."/>
            <person name="Gedil M."/>
            <person name="Stanke M."/>
            <person name="Haas B.J."/>
            <person name="Wortman J.R."/>
            <person name="Fraser-Liggett C.M."/>
            <person name="Ravel J."/>
            <person name="Rabinowicz P.D."/>
        </authorList>
    </citation>
    <scope>NUCLEOTIDE SEQUENCE [LARGE SCALE GENOMIC DNA]</scope>
    <source>
        <strain evidence="3">cv. Hale</strain>
    </source>
</reference>
<dbReference type="Proteomes" id="UP000008311">
    <property type="component" value="Unassembled WGS sequence"/>
</dbReference>
<accession>B9TJ20</accession>
<name>B9TJ20_RICCO</name>
<proteinExistence type="predicted"/>
<dbReference type="EMBL" id="EQ983299">
    <property type="protein sequence ID" value="EEF24143.1"/>
    <property type="molecule type" value="Genomic_DNA"/>
</dbReference>
<feature type="compositionally biased region" description="Basic and acidic residues" evidence="1">
    <location>
        <begin position="220"/>
        <end position="237"/>
    </location>
</feature>
<keyword evidence="3" id="KW-1185">Reference proteome</keyword>
<organism evidence="2 3">
    <name type="scientific">Ricinus communis</name>
    <name type="common">Castor bean</name>
    <dbReference type="NCBI Taxonomy" id="3988"/>
    <lineage>
        <taxon>Eukaryota</taxon>
        <taxon>Viridiplantae</taxon>
        <taxon>Streptophyta</taxon>
        <taxon>Embryophyta</taxon>
        <taxon>Tracheophyta</taxon>
        <taxon>Spermatophyta</taxon>
        <taxon>Magnoliopsida</taxon>
        <taxon>eudicotyledons</taxon>
        <taxon>Gunneridae</taxon>
        <taxon>Pentapetalae</taxon>
        <taxon>rosids</taxon>
        <taxon>fabids</taxon>
        <taxon>Malpighiales</taxon>
        <taxon>Euphorbiaceae</taxon>
        <taxon>Acalyphoideae</taxon>
        <taxon>Acalypheae</taxon>
        <taxon>Ricinus</taxon>
    </lineage>
</organism>
<evidence type="ECO:0000256" key="1">
    <source>
        <dbReference type="SAM" id="MobiDB-lite"/>
    </source>
</evidence>
<feature type="compositionally biased region" description="Basic residues" evidence="1">
    <location>
        <begin position="65"/>
        <end position="77"/>
    </location>
</feature>
<sequence>MGLGAFQRVSEPDGGAVVPHGGQSRLQPGTEPLLPGPPRRARAPSRRRKEPARTSQPGVSPLPRGSRHGGRQPRRRCIALAGRQRCAGTFDRAGHDDASRQRRPRRCAVCLEPASVGAGRRPQDHRSGQPGGAGGVRRRLAERARRTDARHAGTAGRLQTLRQCRDDAPRQTLRFAQSHAEKPGRADPPALSDPQAGAAAAAGGTGRAAQRSIRAAPADADGHRTQAAGRADRRPHA</sequence>
<protein>
    <submittedName>
        <fullName evidence="2">Uncharacterized protein</fullName>
    </submittedName>
</protein>
<evidence type="ECO:0000313" key="3">
    <source>
        <dbReference type="Proteomes" id="UP000008311"/>
    </source>
</evidence>
<dbReference type="InParanoid" id="B9TJ20"/>
<evidence type="ECO:0000313" key="2">
    <source>
        <dbReference type="EMBL" id="EEF24143.1"/>
    </source>
</evidence>
<feature type="non-terminal residue" evidence="2">
    <location>
        <position position="237"/>
    </location>
</feature>
<feature type="compositionally biased region" description="Basic and acidic residues" evidence="1">
    <location>
        <begin position="139"/>
        <end position="151"/>
    </location>
</feature>